<dbReference type="Proteomes" id="UP000326831">
    <property type="component" value="Chromosome"/>
</dbReference>
<dbReference type="Gene3D" id="3.30.70.100">
    <property type="match status" value="1"/>
</dbReference>
<reference evidence="2" key="1">
    <citation type="journal article" date="2014" name="Int. J. Syst. Evol. Microbiol.">
        <title>Complete genome sequence of Corynebacterium casei LMG S-19264T (=DSM 44701T), isolated from a smear-ripened cheese.</title>
        <authorList>
            <consortium name="US DOE Joint Genome Institute (JGI-PGF)"/>
            <person name="Walter F."/>
            <person name="Albersmeier A."/>
            <person name="Kalinowski J."/>
            <person name="Ruckert C."/>
        </authorList>
    </citation>
    <scope>NUCLEOTIDE SEQUENCE</scope>
    <source>
        <strain evidence="2">JCM 4834</strain>
    </source>
</reference>
<dbReference type="InterPro" id="IPR011008">
    <property type="entry name" value="Dimeric_a/b-barrel"/>
</dbReference>
<reference evidence="3 4" key="2">
    <citation type="submission" date="2017-09" db="EMBL/GenBank/DDBJ databases">
        <authorList>
            <person name="Lee N."/>
            <person name="Cho B.-K."/>
        </authorList>
    </citation>
    <scope>NUCLEOTIDE SEQUENCE [LARGE SCALE GENOMIC DNA]</scope>
    <source>
        <strain evidence="3 4">ATCC 27467</strain>
    </source>
</reference>
<proteinExistence type="predicted"/>
<keyword evidence="3" id="KW-0560">Oxidoreductase</keyword>
<dbReference type="KEGG" id="ssub:CP968_28560"/>
<dbReference type="SUPFAM" id="SSF54909">
    <property type="entry name" value="Dimeric alpha+beta barrel"/>
    <property type="match status" value="1"/>
</dbReference>
<dbReference type="Proteomes" id="UP000634660">
    <property type="component" value="Unassembled WGS sequence"/>
</dbReference>
<keyword evidence="4" id="KW-1185">Reference proteome</keyword>
<organism evidence="3 4">
    <name type="scientific">Streptomyces subrutilus</name>
    <dbReference type="NCBI Taxonomy" id="36818"/>
    <lineage>
        <taxon>Bacteria</taxon>
        <taxon>Bacillati</taxon>
        <taxon>Actinomycetota</taxon>
        <taxon>Actinomycetes</taxon>
        <taxon>Kitasatosporales</taxon>
        <taxon>Streptomycetaceae</taxon>
        <taxon>Streptomyces</taxon>
    </lineage>
</organism>
<evidence type="ECO:0000259" key="1">
    <source>
        <dbReference type="PROSITE" id="PS51725"/>
    </source>
</evidence>
<name>A0A5P2V0C0_9ACTN</name>
<feature type="domain" description="ABM" evidence="1">
    <location>
        <begin position="2"/>
        <end position="90"/>
    </location>
</feature>
<dbReference type="AlphaFoldDB" id="A0A5P2V0C0"/>
<sequence>MIFIAVRFDVRPEHSDTWLARVDDFTRATREEPGNLFFDWSRSVDDPNQYTLLEAFADAEAGSAHVASAHFAAGMETLAGAIAATPEIINVEVPGQGWSAMTELTPRG</sequence>
<gene>
    <name evidence="3" type="ORF">CP968_28560</name>
    <name evidence="2" type="ORF">GCM10010371_44990</name>
</gene>
<dbReference type="PANTHER" id="PTHR33336">
    <property type="entry name" value="QUINOL MONOOXYGENASE YGIN-RELATED"/>
    <property type="match status" value="1"/>
</dbReference>
<dbReference type="OrthoDB" id="8452260at2"/>
<dbReference type="InterPro" id="IPR007138">
    <property type="entry name" value="ABM_dom"/>
</dbReference>
<dbReference type="Pfam" id="PF03992">
    <property type="entry name" value="ABM"/>
    <property type="match status" value="1"/>
</dbReference>
<dbReference type="PROSITE" id="PS51725">
    <property type="entry name" value="ABM"/>
    <property type="match status" value="1"/>
</dbReference>
<evidence type="ECO:0000313" key="3">
    <source>
        <dbReference type="EMBL" id="QEU83214.1"/>
    </source>
</evidence>
<dbReference type="PANTHER" id="PTHR33336:SF3">
    <property type="entry name" value="ABM DOMAIN-CONTAINING PROTEIN"/>
    <property type="match status" value="1"/>
</dbReference>
<reference evidence="2" key="3">
    <citation type="submission" date="2020-09" db="EMBL/GenBank/DDBJ databases">
        <authorList>
            <person name="Sun Q."/>
            <person name="Ohkuma M."/>
        </authorList>
    </citation>
    <scope>NUCLEOTIDE SEQUENCE</scope>
    <source>
        <strain evidence="2">JCM 4834</strain>
    </source>
</reference>
<dbReference type="EMBL" id="BMVX01000018">
    <property type="protein sequence ID" value="GGZ80441.1"/>
    <property type="molecule type" value="Genomic_DNA"/>
</dbReference>
<dbReference type="RefSeq" id="WP_150520712.1">
    <property type="nucleotide sequence ID" value="NZ_BMVX01000018.1"/>
</dbReference>
<dbReference type="InterPro" id="IPR050744">
    <property type="entry name" value="AI-2_Isomerase_LsrG"/>
</dbReference>
<accession>A0A5P2V0C0</accession>
<dbReference type="GO" id="GO:0004497">
    <property type="term" value="F:monooxygenase activity"/>
    <property type="evidence" value="ECO:0007669"/>
    <property type="project" value="UniProtKB-KW"/>
</dbReference>
<evidence type="ECO:0000313" key="2">
    <source>
        <dbReference type="EMBL" id="GGZ80441.1"/>
    </source>
</evidence>
<keyword evidence="3" id="KW-0503">Monooxygenase</keyword>
<protein>
    <submittedName>
        <fullName evidence="3">Antibiotic biosynthesis monooxygenase</fullName>
    </submittedName>
</protein>
<dbReference type="EMBL" id="CP023701">
    <property type="protein sequence ID" value="QEU83214.1"/>
    <property type="molecule type" value="Genomic_DNA"/>
</dbReference>
<evidence type="ECO:0000313" key="4">
    <source>
        <dbReference type="Proteomes" id="UP000326831"/>
    </source>
</evidence>